<feature type="transmembrane region" description="Helical" evidence="1">
    <location>
        <begin position="21"/>
        <end position="40"/>
    </location>
</feature>
<proteinExistence type="predicted"/>
<evidence type="ECO:0000313" key="4">
    <source>
        <dbReference type="Proteomes" id="UP001209570"/>
    </source>
</evidence>
<dbReference type="SUPFAM" id="SSF47473">
    <property type="entry name" value="EF-hand"/>
    <property type="match status" value="1"/>
</dbReference>
<dbReference type="InterPro" id="IPR002048">
    <property type="entry name" value="EF_hand_dom"/>
</dbReference>
<dbReference type="Gene3D" id="1.10.238.10">
    <property type="entry name" value="EF-hand"/>
    <property type="match status" value="1"/>
</dbReference>
<gene>
    <name evidence="3" type="ORF">P43SY_004137</name>
</gene>
<evidence type="ECO:0000313" key="3">
    <source>
        <dbReference type="EMBL" id="KAJ0398720.1"/>
    </source>
</evidence>
<organism evidence="3 4">
    <name type="scientific">Pythium insidiosum</name>
    <name type="common">Pythiosis disease agent</name>
    <dbReference type="NCBI Taxonomy" id="114742"/>
    <lineage>
        <taxon>Eukaryota</taxon>
        <taxon>Sar</taxon>
        <taxon>Stramenopiles</taxon>
        <taxon>Oomycota</taxon>
        <taxon>Peronosporomycetes</taxon>
        <taxon>Pythiales</taxon>
        <taxon>Pythiaceae</taxon>
        <taxon>Pythium</taxon>
    </lineage>
</organism>
<comment type="caution">
    <text evidence="3">The sequence shown here is derived from an EMBL/GenBank/DDBJ whole genome shotgun (WGS) entry which is preliminary data.</text>
</comment>
<evidence type="ECO:0000256" key="1">
    <source>
        <dbReference type="SAM" id="Phobius"/>
    </source>
</evidence>
<keyword evidence="1" id="KW-0812">Transmembrane</keyword>
<reference evidence="3" key="1">
    <citation type="submission" date="2021-12" db="EMBL/GenBank/DDBJ databases">
        <title>Prjna785345.</title>
        <authorList>
            <person name="Rujirawat T."/>
            <person name="Krajaejun T."/>
        </authorList>
    </citation>
    <scope>NUCLEOTIDE SEQUENCE</scope>
    <source>
        <strain evidence="3">Pi057C3</strain>
    </source>
</reference>
<feature type="transmembrane region" description="Helical" evidence="1">
    <location>
        <begin position="60"/>
        <end position="81"/>
    </location>
</feature>
<dbReference type="AlphaFoldDB" id="A0AAD5Q5B3"/>
<evidence type="ECO:0000259" key="2">
    <source>
        <dbReference type="PROSITE" id="PS50222"/>
    </source>
</evidence>
<name>A0AAD5Q5B3_PYTIN</name>
<feature type="transmembrane region" description="Helical" evidence="1">
    <location>
        <begin position="204"/>
        <end position="232"/>
    </location>
</feature>
<dbReference type="PROSITE" id="PS50222">
    <property type="entry name" value="EF_HAND_2"/>
    <property type="match status" value="1"/>
</dbReference>
<protein>
    <recommendedName>
        <fullName evidence="2">EF-hand domain-containing protein</fullName>
    </recommendedName>
</protein>
<dbReference type="InterPro" id="IPR011992">
    <property type="entry name" value="EF-hand-dom_pair"/>
</dbReference>
<keyword evidence="1" id="KW-1133">Transmembrane helix</keyword>
<keyword evidence="1" id="KW-0472">Membrane</keyword>
<dbReference type="Proteomes" id="UP001209570">
    <property type="component" value="Unassembled WGS sequence"/>
</dbReference>
<feature type="domain" description="EF-hand" evidence="2">
    <location>
        <begin position="309"/>
        <end position="344"/>
    </location>
</feature>
<sequence>MPELFPFSKYLRQAQDNQITHMIDVQITTWALLLGLAWALEGTSWLWLSIGGTSEPRAIVASYVVFSWALLVLHIAVSLYFRHCLKLMLRAGGLTSDRDTISCLRAIADEEATVLGSELAGEALEKMQEIQERQEALRRKRQRYHVVEKDKGLQIIAMCCRRLGRLCRPSAPEDPLPAHRSSTSQVRARRGLAPLPIPWFSCKVYHFVVMFLLMVNGFYLALLLQCVAYQMTDLVHDFGFLTVLCIPLPLVLNTIVFQPRIFRRYIIVASIYRVDVDTLSEVVTHFSEIVELRSEFASTLLQRLKENGHSVDDLKTELRRYDRDGAGVLDAESLRRALYSLGFRLSYFRFNSLVRTLFKLKRGMVEYAQLLHLVALTQHGDIEQFPVATPVAVSADDGSAHANCHLLLRQAVYDEHDDDSDDAEDVENAHERLDVVVSDDVENAHERLDVVVSDVDASKEPAPLAPVAPVAPVASVAPGVPTARPALRRMQSGFVRTSSRALRSLYLMESMDDVDIGAAVDDDAASPQATNYTEL</sequence>
<keyword evidence="4" id="KW-1185">Reference proteome</keyword>
<feature type="transmembrane region" description="Helical" evidence="1">
    <location>
        <begin position="238"/>
        <end position="257"/>
    </location>
</feature>
<accession>A0AAD5Q5B3</accession>
<dbReference type="EMBL" id="JAKCXM010000206">
    <property type="protein sequence ID" value="KAJ0398720.1"/>
    <property type="molecule type" value="Genomic_DNA"/>
</dbReference>
<dbReference type="GO" id="GO:0005509">
    <property type="term" value="F:calcium ion binding"/>
    <property type="evidence" value="ECO:0007669"/>
    <property type="project" value="InterPro"/>
</dbReference>